<reference evidence="3" key="1">
    <citation type="submission" date="2025-08" db="UniProtKB">
        <authorList>
            <consortium name="RefSeq"/>
        </authorList>
    </citation>
    <scope>IDENTIFICATION</scope>
    <source>
        <strain evidence="3">Mau12</strain>
        <tissue evidence="3">Whole Body</tissue>
    </source>
</reference>
<evidence type="ECO:0000256" key="1">
    <source>
        <dbReference type="SAM" id="Phobius"/>
    </source>
</evidence>
<sequence>MPPAGLAPRPSLHILSGADFFLLPLLPSFLSSGSYLRLTFYHVMARYLSARVRVLRVGVCSVSMCVCVYVCASSSLFAFLSKSSEITFFYAMLLMLFAYVSCRLQYLQMNAVRCRSLGPWSSVLGGLVLSRIRQAAVEPTTLTAQLPSRPTVQPN</sequence>
<evidence type="ECO:0000313" key="3">
    <source>
        <dbReference type="RefSeq" id="XP_033162068.1"/>
    </source>
</evidence>
<dbReference type="Proteomes" id="UP000515162">
    <property type="component" value="Chromosome 3R"/>
</dbReference>
<protein>
    <submittedName>
        <fullName evidence="3">Uncharacterized protein LOC117142290</fullName>
    </submittedName>
</protein>
<accession>A0A6P8K0B2</accession>
<evidence type="ECO:0000313" key="2">
    <source>
        <dbReference type="Proteomes" id="UP000515162"/>
    </source>
</evidence>
<dbReference type="AlphaFoldDB" id="A0A6P8K0B2"/>
<keyword evidence="1" id="KW-1133">Transmembrane helix</keyword>
<proteinExistence type="predicted"/>
<organism evidence="2 3">
    <name type="scientific">Drosophila mauritiana</name>
    <name type="common">Fruit fly</name>
    <dbReference type="NCBI Taxonomy" id="7226"/>
    <lineage>
        <taxon>Eukaryota</taxon>
        <taxon>Metazoa</taxon>
        <taxon>Ecdysozoa</taxon>
        <taxon>Arthropoda</taxon>
        <taxon>Hexapoda</taxon>
        <taxon>Insecta</taxon>
        <taxon>Pterygota</taxon>
        <taxon>Neoptera</taxon>
        <taxon>Endopterygota</taxon>
        <taxon>Diptera</taxon>
        <taxon>Brachycera</taxon>
        <taxon>Muscomorpha</taxon>
        <taxon>Ephydroidea</taxon>
        <taxon>Drosophilidae</taxon>
        <taxon>Drosophila</taxon>
        <taxon>Sophophora</taxon>
    </lineage>
</organism>
<dbReference type="RefSeq" id="XP_033162068.1">
    <property type="nucleotide sequence ID" value="XM_033306177.1"/>
</dbReference>
<keyword evidence="1" id="KW-0472">Membrane</keyword>
<gene>
    <name evidence="3" type="primary">LOC117142290</name>
</gene>
<keyword evidence="2" id="KW-1185">Reference proteome</keyword>
<feature type="transmembrane region" description="Helical" evidence="1">
    <location>
        <begin position="12"/>
        <end position="36"/>
    </location>
</feature>
<feature type="transmembrane region" description="Helical" evidence="1">
    <location>
        <begin position="57"/>
        <end position="80"/>
    </location>
</feature>
<feature type="transmembrane region" description="Helical" evidence="1">
    <location>
        <begin position="86"/>
        <end position="106"/>
    </location>
</feature>
<name>A0A6P8K0B2_DROMA</name>
<keyword evidence="1" id="KW-0812">Transmembrane</keyword>
<dbReference type="GeneID" id="117142290"/>